<keyword evidence="2" id="KW-0418">Kinase</keyword>
<organism evidence="2 3">
    <name type="scientific">Melanomma pulvis-pyrius CBS 109.77</name>
    <dbReference type="NCBI Taxonomy" id="1314802"/>
    <lineage>
        <taxon>Eukaryota</taxon>
        <taxon>Fungi</taxon>
        <taxon>Dikarya</taxon>
        <taxon>Ascomycota</taxon>
        <taxon>Pezizomycotina</taxon>
        <taxon>Dothideomycetes</taxon>
        <taxon>Pleosporomycetidae</taxon>
        <taxon>Pleosporales</taxon>
        <taxon>Melanommataceae</taxon>
        <taxon>Melanomma</taxon>
    </lineage>
</organism>
<dbReference type="InterPro" id="IPR011009">
    <property type="entry name" value="Kinase-like_dom_sf"/>
</dbReference>
<dbReference type="GO" id="GO:0044773">
    <property type="term" value="P:mitotic DNA damage checkpoint signaling"/>
    <property type="evidence" value="ECO:0007669"/>
    <property type="project" value="TreeGrafter"/>
</dbReference>
<dbReference type="PROSITE" id="PS50011">
    <property type="entry name" value="PROTEIN_KINASE_DOM"/>
    <property type="match status" value="1"/>
</dbReference>
<evidence type="ECO:0000259" key="1">
    <source>
        <dbReference type="PROSITE" id="PS50011"/>
    </source>
</evidence>
<protein>
    <submittedName>
        <fullName evidence="2">Kinase-like protein</fullName>
    </submittedName>
</protein>
<dbReference type="Gene3D" id="1.10.510.10">
    <property type="entry name" value="Transferase(Phosphotransferase) domain 1"/>
    <property type="match status" value="1"/>
</dbReference>
<reference evidence="2" key="1">
    <citation type="journal article" date="2020" name="Stud. Mycol.">
        <title>101 Dothideomycetes genomes: a test case for predicting lifestyles and emergence of pathogens.</title>
        <authorList>
            <person name="Haridas S."/>
            <person name="Albert R."/>
            <person name="Binder M."/>
            <person name="Bloem J."/>
            <person name="Labutti K."/>
            <person name="Salamov A."/>
            <person name="Andreopoulos B."/>
            <person name="Baker S."/>
            <person name="Barry K."/>
            <person name="Bills G."/>
            <person name="Bluhm B."/>
            <person name="Cannon C."/>
            <person name="Castanera R."/>
            <person name="Culley D."/>
            <person name="Daum C."/>
            <person name="Ezra D."/>
            <person name="Gonzalez J."/>
            <person name="Henrissat B."/>
            <person name="Kuo A."/>
            <person name="Liang C."/>
            <person name="Lipzen A."/>
            <person name="Lutzoni F."/>
            <person name="Magnuson J."/>
            <person name="Mondo S."/>
            <person name="Nolan M."/>
            <person name="Ohm R."/>
            <person name="Pangilinan J."/>
            <person name="Park H.-J."/>
            <person name="Ramirez L."/>
            <person name="Alfaro M."/>
            <person name="Sun H."/>
            <person name="Tritt A."/>
            <person name="Yoshinaga Y."/>
            <person name="Zwiers L.-H."/>
            <person name="Turgeon B."/>
            <person name="Goodwin S."/>
            <person name="Spatafora J."/>
            <person name="Crous P."/>
            <person name="Grigoriev I."/>
        </authorList>
    </citation>
    <scope>NUCLEOTIDE SEQUENCE</scope>
    <source>
        <strain evidence="2">CBS 109.77</strain>
    </source>
</reference>
<evidence type="ECO:0000313" key="2">
    <source>
        <dbReference type="EMBL" id="KAF2791073.1"/>
    </source>
</evidence>
<dbReference type="EMBL" id="MU002039">
    <property type="protein sequence ID" value="KAF2791073.1"/>
    <property type="molecule type" value="Genomic_DNA"/>
</dbReference>
<proteinExistence type="predicted"/>
<dbReference type="OrthoDB" id="4062651at2759"/>
<gene>
    <name evidence="2" type="ORF">K505DRAFT_249781</name>
</gene>
<dbReference type="CDD" id="cd00180">
    <property type="entry name" value="PKc"/>
    <property type="match status" value="1"/>
</dbReference>
<dbReference type="PANTHER" id="PTHR44167">
    <property type="entry name" value="OVARIAN-SPECIFIC SERINE/THREONINE-PROTEIN KINASE LOK-RELATED"/>
    <property type="match status" value="1"/>
</dbReference>
<dbReference type="GO" id="GO:0005737">
    <property type="term" value="C:cytoplasm"/>
    <property type="evidence" value="ECO:0007669"/>
    <property type="project" value="TreeGrafter"/>
</dbReference>
<name>A0A6A6X4L2_9PLEO</name>
<dbReference type="GO" id="GO:0005634">
    <property type="term" value="C:nucleus"/>
    <property type="evidence" value="ECO:0007669"/>
    <property type="project" value="TreeGrafter"/>
</dbReference>
<dbReference type="Proteomes" id="UP000799757">
    <property type="component" value="Unassembled WGS sequence"/>
</dbReference>
<sequence length="387" mass="44117">DIDENRDDEYSKLLQSKKLWPVDPMVEKDWSGRGQHAEFKTHEKKLLDDILNVQDLLGSTSTAVVQSVKCKRILLARKTIRCNRYLTKDKAIEEVAHLSRLKHSHVVQVIGTYTMGTELSILMYPVAEHNLETFIQDLDPRNQSELVWTRKLVALGAFFGCLVHAVEYLHSNMTKHMDLKPKNILVRHIRYSAISSVLEYKVYIADFGISRSYDTLDDTETDGPTMFTRKYAAPEVVDRQKRGLSADIFSLGCVFAEIGATLDYFQRSFDPASSTRFDYETAKIRTTNDLDHLQKLQDILDSNEYGDRSYQANIDAVCEFLGEIRWDHLVSRFVTQITSEIPRMISKDPLNRPSATSLALSRNILLQCCQSGSDPLEAAPLDSTNQE</sequence>
<dbReference type="AlphaFoldDB" id="A0A6A6X4L2"/>
<dbReference type="InterPro" id="IPR000719">
    <property type="entry name" value="Prot_kinase_dom"/>
</dbReference>
<dbReference type="PANTHER" id="PTHR44167:SF24">
    <property type="entry name" value="SERINE_THREONINE-PROTEIN KINASE CHK2"/>
    <property type="match status" value="1"/>
</dbReference>
<dbReference type="SMART" id="SM00220">
    <property type="entry name" value="S_TKc"/>
    <property type="match status" value="1"/>
</dbReference>
<keyword evidence="2" id="KW-0808">Transferase</keyword>
<dbReference type="Gene3D" id="3.30.200.20">
    <property type="entry name" value="Phosphorylase Kinase, domain 1"/>
    <property type="match status" value="1"/>
</dbReference>
<feature type="non-terminal residue" evidence="2">
    <location>
        <position position="1"/>
    </location>
</feature>
<dbReference type="GO" id="GO:0004674">
    <property type="term" value="F:protein serine/threonine kinase activity"/>
    <property type="evidence" value="ECO:0007669"/>
    <property type="project" value="TreeGrafter"/>
</dbReference>
<dbReference type="Pfam" id="PF00069">
    <property type="entry name" value="Pkinase"/>
    <property type="match status" value="1"/>
</dbReference>
<dbReference type="SUPFAM" id="SSF56112">
    <property type="entry name" value="Protein kinase-like (PK-like)"/>
    <property type="match status" value="1"/>
</dbReference>
<dbReference type="GO" id="GO:0005524">
    <property type="term" value="F:ATP binding"/>
    <property type="evidence" value="ECO:0007669"/>
    <property type="project" value="InterPro"/>
</dbReference>
<evidence type="ECO:0000313" key="3">
    <source>
        <dbReference type="Proteomes" id="UP000799757"/>
    </source>
</evidence>
<keyword evidence="3" id="KW-1185">Reference proteome</keyword>
<feature type="domain" description="Protein kinase" evidence="1">
    <location>
        <begin position="51"/>
        <end position="366"/>
    </location>
</feature>
<accession>A0A6A6X4L2</accession>